<evidence type="ECO:0000256" key="1">
    <source>
        <dbReference type="SAM" id="MobiDB-lite"/>
    </source>
</evidence>
<feature type="compositionally biased region" description="Pro residues" evidence="1">
    <location>
        <begin position="56"/>
        <end position="66"/>
    </location>
</feature>
<evidence type="ECO:0000313" key="2">
    <source>
        <dbReference type="EMBL" id="OWU97070.1"/>
    </source>
</evidence>
<feature type="compositionally biased region" description="Pro residues" evidence="1">
    <location>
        <begin position="13"/>
        <end position="22"/>
    </location>
</feature>
<name>A0A246R9N2_9ACTN</name>
<feature type="compositionally biased region" description="Low complexity" evidence="1">
    <location>
        <begin position="91"/>
        <end position="106"/>
    </location>
</feature>
<feature type="compositionally biased region" description="Basic and acidic residues" evidence="1">
    <location>
        <begin position="295"/>
        <end position="313"/>
    </location>
</feature>
<dbReference type="EMBL" id="MZMV01000114">
    <property type="protein sequence ID" value="OWU97070.1"/>
    <property type="molecule type" value="Genomic_DNA"/>
</dbReference>
<gene>
    <name evidence="2" type="ORF">B5D80_32135</name>
</gene>
<protein>
    <submittedName>
        <fullName evidence="2">Uncharacterized protein</fullName>
    </submittedName>
</protein>
<keyword evidence="3" id="KW-1185">Reference proteome</keyword>
<accession>A0A246R9N2</accession>
<feature type="non-terminal residue" evidence="2">
    <location>
        <position position="1"/>
    </location>
</feature>
<organism evidence="2 3">
    <name type="scientific">Micromonospora wenchangensis</name>
    <dbReference type="NCBI Taxonomy" id="1185415"/>
    <lineage>
        <taxon>Bacteria</taxon>
        <taxon>Bacillati</taxon>
        <taxon>Actinomycetota</taxon>
        <taxon>Actinomycetes</taxon>
        <taxon>Micromonosporales</taxon>
        <taxon>Micromonosporaceae</taxon>
        <taxon>Micromonospora</taxon>
    </lineage>
</organism>
<feature type="compositionally biased region" description="Basic and acidic residues" evidence="1">
    <location>
        <begin position="139"/>
        <end position="150"/>
    </location>
</feature>
<feature type="compositionally biased region" description="Low complexity" evidence="1">
    <location>
        <begin position="197"/>
        <end position="220"/>
    </location>
</feature>
<proteinExistence type="predicted"/>
<comment type="caution">
    <text evidence="2">The sequence shown here is derived from an EMBL/GenBank/DDBJ whole genome shotgun (WGS) entry which is preliminary data.</text>
</comment>
<sequence length="464" mass="46494">PGLLHDLVGPAADAPPGPPPASHPGVRGQSTPASAEPPAYPPGTGGRTADRHPAHPSVPTPPPVPTEPWGSWPTPGPLTGTRLPRPDGPADVTPTVGPSGVVPTDGSADHRTRPTSAPGPDPATAHLPSAHRAYPPSTHRPDRSGTHRPDPAAAVRPDAGAPPGPVAARPGPEWTIGAGLGWLLRPGRRRTSPRRPPTTGTGPEPTTETGFEPATETGAEPVTGINPRSGTRRDPEAAVVPGARTPGPRGWVGHRPSSDVGRAPGTPPPAGTRHQASDVPPQSPGRSGLVPPGWPDRDDPGRPVRSTGLEHRTAAGTGAGRRPTDGRPTSALFGPASVTGTGAATGDRAGGDGTGGAGGQVTGGGRHGGTRPGPGGGAPARGNLARRIGTIRWPEDDPAPAGDPWPTLPDTGPTGTGAAGPHGSGPVGADPWPALPADGAWWRPTGTARDDARYARLDAEQRGS</sequence>
<dbReference type="AlphaFoldDB" id="A0A246R9N2"/>
<feature type="compositionally biased region" description="Low complexity" evidence="1">
    <location>
        <begin position="67"/>
        <end position="83"/>
    </location>
</feature>
<feature type="compositionally biased region" description="Gly residues" evidence="1">
    <location>
        <begin position="351"/>
        <end position="379"/>
    </location>
</feature>
<feature type="region of interest" description="Disordered" evidence="1">
    <location>
        <begin position="1"/>
        <end position="449"/>
    </location>
</feature>
<feature type="compositionally biased region" description="Gly residues" evidence="1">
    <location>
        <begin position="414"/>
        <end position="426"/>
    </location>
</feature>
<evidence type="ECO:0000313" key="3">
    <source>
        <dbReference type="Proteomes" id="UP000197174"/>
    </source>
</evidence>
<reference evidence="2 3" key="1">
    <citation type="submission" date="2017-03" db="EMBL/GenBank/DDBJ databases">
        <title>Whole genome sequence of Micromonospora wenchangensis, isolated from mangrove soil.</title>
        <authorList>
            <person name="Yang H."/>
        </authorList>
    </citation>
    <scope>NUCLEOTIDE SEQUENCE [LARGE SCALE GENOMIC DNA]</scope>
    <source>
        <strain evidence="2 3">CCTCC AA 2012002</strain>
    </source>
</reference>
<dbReference type="Proteomes" id="UP000197174">
    <property type="component" value="Unassembled WGS sequence"/>
</dbReference>